<reference evidence="9 10" key="1">
    <citation type="submission" date="2020-09" db="EMBL/GenBank/DDBJ databases">
        <title>Novel species of Mucilaginibacter isolated from a glacier on the Tibetan Plateau.</title>
        <authorList>
            <person name="Liu Q."/>
            <person name="Xin Y.-H."/>
        </authorList>
    </citation>
    <scope>NUCLEOTIDE SEQUENCE [LARGE SCALE GENOMIC DNA]</scope>
    <source>
        <strain evidence="9 10">CGMCC 1.13878</strain>
    </source>
</reference>
<comment type="similarity">
    <text evidence="5">Belongs to the glycosyl hydrolase.</text>
</comment>
<dbReference type="PRINTS" id="PR00743">
    <property type="entry name" value="GLHYDRLASE36"/>
</dbReference>
<evidence type="ECO:0000256" key="1">
    <source>
        <dbReference type="ARBA" id="ARBA00001255"/>
    </source>
</evidence>
<name>A0ABR7X6F6_9SPHI</name>
<evidence type="ECO:0000256" key="5">
    <source>
        <dbReference type="PIRNR" id="PIRNR005536"/>
    </source>
</evidence>
<sequence>MRFKRTRLSLAIVCLITVCSFAKAQVVTIPVETIHNALVLQTDARKNLKMVYFGAKLSNAAEYAAIKKLYKPNDDSGILDDAYTPSGSANLAEPALTVTHADGNKSLDLLYVNHTITKADDNVSLLTITLKDPAYPFEVKLYYKTFYKEDVTEQWSVITNNEKGIVTLNKYASANLNFKKEGEGFWLKHYHGNWASEMKPEESKLTHGIKTIDSKLGTRANLYEPSTFMISMGKPATEDEGKVFLGSLEWSGNFRVDFEYDPADNLRLIAGINNAASEYRLKPGEEFTTPALVYTYSDHGRGDASRQLHRWARQYKIVDGNGSRLTLLNNWESTYFDFNEAKLAQLIKDTKKLGADMFLLDDGWFGNNHPRNGDNAGLGDWQENKLKLPNGISSLVKEAQANGVKFGIWIEPEMVNPASDLYKAHPDWVIKEANRPEKYFRNQLVLDLTNPKVQDFVFSVVDNLFTRNPDLAYIKWDCNAVIYNAHSQYLKKDQSHLYVDYVKGLYKVLDRVRARYPKVPLMLCSGGGGRVDYGALKYFTEYWPSDNTDPLERIFIQWEYSYFFPAIASSNHVTDWGKQPIKFRVDVAMMGKMGFDIVVGKLNDKDLGFCQQALKNYDALKDVIWHGDQYRLQNPWDNDAAALMYVNDSKSKAVVFNYLVNNRYGTGTKSPIRFKGLDPQKKYTVKEINLYPGSGSVLHDNQVYTGDFLMAVGINPEISSYHTSVVLQLDAVN</sequence>
<evidence type="ECO:0000256" key="4">
    <source>
        <dbReference type="ARBA" id="ARBA00023295"/>
    </source>
</evidence>
<feature type="domain" description="Glycosyl hydrolase family 36 C-terminal" evidence="7">
    <location>
        <begin position="641"/>
        <end position="726"/>
    </location>
</feature>
<evidence type="ECO:0000256" key="3">
    <source>
        <dbReference type="ARBA" id="ARBA00022801"/>
    </source>
</evidence>
<dbReference type="Pfam" id="PF02065">
    <property type="entry name" value="Melibiase"/>
    <property type="match status" value="1"/>
</dbReference>
<dbReference type="InterPro" id="IPR013785">
    <property type="entry name" value="Aldolase_TIM"/>
</dbReference>
<dbReference type="EC" id="3.2.1.22" evidence="2 5"/>
<dbReference type="RefSeq" id="WP_191175961.1">
    <property type="nucleotide sequence ID" value="NZ_JACWMW010000002.1"/>
</dbReference>
<dbReference type="InterPro" id="IPR050985">
    <property type="entry name" value="Alpha-glycosidase_related"/>
</dbReference>
<evidence type="ECO:0000259" key="7">
    <source>
        <dbReference type="Pfam" id="PF16874"/>
    </source>
</evidence>
<keyword evidence="6" id="KW-0732">Signal</keyword>
<organism evidence="9 10">
    <name type="scientific">Mucilaginibacter rigui</name>
    <dbReference type="NCBI Taxonomy" id="534635"/>
    <lineage>
        <taxon>Bacteria</taxon>
        <taxon>Pseudomonadati</taxon>
        <taxon>Bacteroidota</taxon>
        <taxon>Sphingobacteriia</taxon>
        <taxon>Sphingobacteriales</taxon>
        <taxon>Sphingobacteriaceae</taxon>
        <taxon>Mucilaginibacter</taxon>
    </lineage>
</organism>
<dbReference type="InterPro" id="IPR038417">
    <property type="entry name" value="Alpga-gal_N_sf"/>
</dbReference>
<dbReference type="PANTHER" id="PTHR43053">
    <property type="entry name" value="GLYCOSIDASE FAMILY 31"/>
    <property type="match status" value="1"/>
</dbReference>
<evidence type="ECO:0000313" key="10">
    <source>
        <dbReference type="Proteomes" id="UP000618754"/>
    </source>
</evidence>
<evidence type="ECO:0000256" key="2">
    <source>
        <dbReference type="ARBA" id="ARBA00012755"/>
    </source>
</evidence>
<comment type="catalytic activity">
    <reaction evidence="1 5">
        <text>Hydrolysis of terminal, non-reducing alpha-D-galactose residues in alpha-D-galactosides, including galactose oligosaccharides, galactomannans and galactolipids.</text>
        <dbReference type="EC" id="3.2.1.22"/>
    </reaction>
</comment>
<dbReference type="CDD" id="cd14791">
    <property type="entry name" value="GH36"/>
    <property type="match status" value="1"/>
</dbReference>
<dbReference type="PANTHER" id="PTHR43053:SF3">
    <property type="entry name" value="ALPHA-GALACTOSIDASE C-RELATED"/>
    <property type="match status" value="1"/>
</dbReference>
<keyword evidence="3 5" id="KW-0378">Hydrolase</keyword>
<dbReference type="PIRSF" id="PIRSF005536">
    <property type="entry name" value="Agal"/>
    <property type="match status" value="1"/>
</dbReference>
<gene>
    <name evidence="9" type="ORF">IDJ75_12695</name>
</gene>
<dbReference type="Proteomes" id="UP000618754">
    <property type="component" value="Unassembled WGS sequence"/>
</dbReference>
<feature type="signal peptide" evidence="6">
    <location>
        <begin position="1"/>
        <end position="24"/>
    </location>
</feature>
<dbReference type="Gene3D" id="2.70.98.60">
    <property type="entry name" value="alpha-galactosidase from lactobacil brevis"/>
    <property type="match status" value="1"/>
</dbReference>
<evidence type="ECO:0000256" key="6">
    <source>
        <dbReference type="SAM" id="SignalP"/>
    </source>
</evidence>
<dbReference type="InterPro" id="IPR017853">
    <property type="entry name" value="GH"/>
</dbReference>
<dbReference type="Pfam" id="PF16875">
    <property type="entry name" value="Glyco_hydro_36N"/>
    <property type="match status" value="1"/>
</dbReference>
<dbReference type="InterPro" id="IPR031705">
    <property type="entry name" value="Glyco_hydro_36_C"/>
</dbReference>
<dbReference type="Gene3D" id="3.20.20.70">
    <property type="entry name" value="Aldolase class I"/>
    <property type="match status" value="1"/>
</dbReference>
<evidence type="ECO:0000313" key="9">
    <source>
        <dbReference type="EMBL" id="MBD1386141.1"/>
    </source>
</evidence>
<dbReference type="SUPFAM" id="SSF51445">
    <property type="entry name" value="(Trans)glycosidases"/>
    <property type="match status" value="1"/>
</dbReference>
<dbReference type="InterPro" id="IPR002252">
    <property type="entry name" value="Glyco_hydro_36"/>
</dbReference>
<feature type="chain" id="PRO_5045125095" description="Alpha-galactosidase" evidence="6">
    <location>
        <begin position="25"/>
        <end position="733"/>
    </location>
</feature>
<evidence type="ECO:0000259" key="8">
    <source>
        <dbReference type="Pfam" id="PF16875"/>
    </source>
</evidence>
<dbReference type="InterPro" id="IPR013780">
    <property type="entry name" value="Glyco_hydro_b"/>
</dbReference>
<proteinExistence type="inferred from homology"/>
<comment type="caution">
    <text evidence="9">The sequence shown here is derived from an EMBL/GenBank/DDBJ whole genome shotgun (WGS) entry which is preliminary data.</text>
</comment>
<accession>A0ABR7X6F6</accession>
<dbReference type="InterPro" id="IPR031704">
    <property type="entry name" value="Glyco_hydro_36_N"/>
</dbReference>
<dbReference type="EMBL" id="JACWMW010000002">
    <property type="protein sequence ID" value="MBD1386141.1"/>
    <property type="molecule type" value="Genomic_DNA"/>
</dbReference>
<keyword evidence="4 5" id="KW-0326">Glycosidase</keyword>
<keyword evidence="10" id="KW-1185">Reference proteome</keyword>
<dbReference type="Pfam" id="PF16874">
    <property type="entry name" value="Glyco_hydro_36C"/>
    <property type="match status" value="1"/>
</dbReference>
<feature type="domain" description="Glycosyl hydrolase family 36 N-terminal" evidence="8">
    <location>
        <begin position="47"/>
        <end position="282"/>
    </location>
</feature>
<protein>
    <recommendedName>
        <fullName evidence="2 5">Alpha-galactosidase</fullName>
        <ecNumber evidence="2 5">3.2.1.22</ecNumber>
    </recommendedName>
</protein>
<dbReference type="Gene3D" id="2.60.40.1180">
    <property type="entry name" value="Golgi alpha-mannosidase II"/>
    <property type="match status" value="1"/>
</dbReference>